<protein>
    <recommendedName>
        <fullName evidence="7">RDD domain-containing protein</fullName>
    </recommendedName>
</protein>
<evidence type="ECO:0000256" key="2">
    <source>
        <dbReference type="ARBA" id="ARBA00022475"/>
    </source>
</evidence>
<accession>A0A1F4YGV7</accession>
<feature type="domain" description="RDD" evidence="7">
    <location>
        <begin position="4"/>
        <end position="131"/>
    </location>
</feature>
<evidence type="ECO:0000313" key="8">
    <source>
        <dbReference type="EMBL" id="OGC92986.1"/>
    </source>
</evidence>
<keyword evidence="5 6" id="KW-0472">Membrane</keyword>
<keyword evidence="3 6" id="KW-0812">Transmembrane</keyword>
<feature type="transmembrane region" description="Helical" evidence="6">
    <location>
        <begin position="95"/>
        <end position="119"/>
    </location>
</feature>
<comment type="subcellular location">
    <subcellularLocation>
        <location evidence="1">Cell membrane</location>
        <topology evidence="1">Multi-pass membrane protein</topology>
    </subcellularLocation>
</comment>
<evidence type="ECO:0000313" key="9">
    <source>
        <dbReference type="Proteomes" id="UP000178176"/>
    </source>
</evidence>
<keyword evidence="4 6" id="KW-1133">Transmembrane helix</keyword>
<dbReference type="PANTHER" id="PTHR36115">
    <property type="entry name" value="PROLINE-RICH ANTIGEN HOMOLOG-RELATED"/>
    <property type="match status" value="1"/>
</dbReference>
<reference evidence="8 9" key="1">
    <citation type="journal article" date="2016" name="Nat. Commun.">
        <title>Thousands of microbial genomes shed light on interconnected biogeochemical processes in an aquifer system.</title>
        <authorList>
            <person name="Anantharaman K."/>
            <person name="Brown C.T."/>
            <person name="Hug L.A."/>
            <person name="Sharon I."/>
            <person name="Castelle C.J."/>
            <person name="Probst A.J."/>
            <person name="Thomas B.C."/>
            <person name="Singh A."/>
            <person name="Wilkins M.J."/>
            <person name="Karaoz U."/>
            <person name="Brodie E.L."/>
            <person name="Williams K.H."/>
            <person name="Hubbard S.S."/>
            <person name="Banfield J.F."/>
        </authorList>
    </citation>
    <scope>NUCLEOTIDE SEQUENCE [LARGE SCALE GENOMIC DNA]</scope>
</reference>
<dbReference type="InterPro" id="IPR010432">
    <property type="entry name" value="RDD"/>
</dbReference>
<keyword evidence="2" id="KW-1003">Cell membrane</keyword>
<dbReference type="EMBL" id="MEXH01000002">
    <property type="protein sequence ID" value="OGC92986.1"/>
    <property type="molecule type" value="Genomic_DNA"/>
</dbReference>
<evidence type="ECO:0000256" key="5">
    <source>
        <dbReference type="ARBA" id="ARBA00023136"/>
    </source>
</evidence>
<evidence type="ECO:0000259" key="7">
    <source>
        <dbReference type="Pfam" id="PF06271"/>
    </source>
</evidence>
<dbReference type="Proteomes" id="UP000178176">
    <property type="component" value="Unassembled WGS sequence"/>
</dbReference>
<evidence type="ECO:0000256" key="4">
    <source>
        <dbReference type="ARBA" id="ARBA00022989"/>
    </source>
</evidence>
<evidence type="ECO:0000256" key="1">
    <source>
        <dbReference type="ARBA" id="ARBA00004651"/>
    </source>
</evidence>
<dbReference type="GO" id="GO:0005886">
    <property type="term" value="C:plasma membrane"/>
    <property type="evidence" value="ECO:0007669"/>
    <property type="project" value="UniProtKB-SubCell"/>
</dbReference>
<organism evidence="8 9">
    <name type="scientific">Candidatus Amesbacteria bacterium RIFCSPHIGHO2_01_FULL_48_32b</name>
    <dbReference type="NCBI Taxonomy" id="1797253"/>
    <lineage>
        <taxon>Bacteria</taxon>
        <taxon>Candidatus Amesiibacteriota</taxon>
    </lineage>
</organism>
<evidence type="ECO:0000256" key="3">
    <source>
        <dbReference type="ARBA" id="ARBA00022692"/>
    </source>
</evidence>
<gene>
    <name evidence="8" type="ORF">A2876_00340</name>
</gene>
<comment type="caution">
    <text evidence="8">The sequence shown here is derived from an EMBL/GenBank/DDBJ whole genome shotgun (WGS) entry which is preliminary data.</text>
</comment>
<dbReference type="Pfam" id="PF06271">
    <property type="entry name" value="RDD"/>
    <property type="match status" value="1"/>
</dbReference>
<dbReference type="AlphaFoldDB" id="A0A1F4YGV7"/>
<feature type="transmembrane region" description="Helical" evidence="6">
    <location>
        <begin position="6"/>
        <end position="28"/>
    </location>
</feature>
<dbReference type="InterPro" id="IPR051791">
    <property type="entry name" value="Pra-immunoreactive"/>
</dbReference>
<evidence type="ECO:0000256" key="6">
    <source>
        <dbReference type="SAM" id="Phobius"/>
    </source>
</evidence>
<name>A0A1F4YGV7_9BACT</name>
<feature type="transmembrane region" description="Helical" evidence="6">
    <location>
        <begin position="144"/>
        <end position="162"/>
    </location>
</feature>
<sequence>MKPAPIILRLTAGLIDVFIFSSLPLIFLLKLSSAFDIPSVMDALLSFVMIVIFGSFILTLLNTFLTSAIGGSIGKLITGLSVVDSSGKTIKFPRALFRNFVGYTISGVFLNAGFIWILIDPGHRAWHDLASDTWVTLTRPSRQIFGAAFALILLGLNVYLVVQIFSRVSNNISFYQEVGQDIYQETQNLIPTPTPRLTI</sequence>
<feature type="transmembrane region" description="Helical" evidence="6">
    <location>
        <begin position="40"/>
        <end position="58"/>
    </location>
</feature>
<proteinExistence type="predicted"/>